<sequence>MRKEDFMAEKVIRRQFRGCLKEDAREGKRLCMAAAEAEKEVRRLIQSGRLLTASVYYHGNMCFLYYEALEEGVSPADFLKPLEACLELWPEEGGKTCWAPMYSIYWHSVPQDADSWMESRKGKKNRIGRIAFLYPEKMFSYTYWHQAIVEEGLLKGDQYQFISLHENILFSYFEEPKNMVNITGMEKASEVIDKWLAVNPESHFDREKAGGSNFIIIEQLLSVAAGDD</sequence>
<protein>
    <submittedName>
        <fullName evidence="1">Uncharacterized protein</fullName>
    </submittedName>
</protein>
<gene>
    <name evidence="1" type="ORF">DWY69_30070</name>
</gene>
<evidence type="ECO:0000313" key="1">
    <source>
        <dbReference type="EMBL" id="RGE60183.1"/>
    </source>
</evidence>
<dbReference type="EMBL" id="QVLU01000056">
    <property type="protein sequence ID" value="RGE60183.1"/>
    <property type="molecule type" value="Genomic_DNA"/>
</dbReference>
<name>A0A3E3I4I7_9FIRM</name>
<evidence type="ECO:0000313" key="2">
    <source>
        <dbReference type="Proteomes" id="UP000261166"/>
    </source>
</evidence>
<reference evidence="1 2" key="1">
    <citation type="submission" date="2018-08" db="EMBL/GenBank/DDBJ databases">
        <title>A genome reference for cultivated species of the human gut microbiota.</title>
        <authorList>
            <person name="Zou Y."/>
            <person name="Xue W."/>
            <person name="Luo G."/>
        </authorList>
    </citation>
    <scope>NUCLEOTIDE SEQUENCE [LARGE SCALE GENOMIC DNA]</scope>
    <source>
        <strain evidence="1 2">AF26-4BH</strain>
    </source>
</reference>
<dbReference type="Proteomes" id="UP000261166">
    <property type="component" value="Unassembled WGS sequence"/>
</dbReference>
<comment type="caution">
    <text evidence="1">The sequence shown here is derived from an EMBL/GenBank/DDBJ whole genome shotgun (WGS) entry which is preliminary data.</text>
</comment>
<dbReference type="AlphaFoldDB" id="A0A3E3I4I7"/>
<proteinExistence type="predicted"/>
<organism evidence="1 2">
    <name type="scientific">Eisenbergiella massiliensis</name>
    <dbReference type="NCBI Taxonomy" id="1720294"/>
    <lineage>
        <taxon>Bacteria</taxon>
        <taxon>Bacillati</taxon>
        <taxon>Bacillota</taxon>
        <taxon>Clostridia</taxon>
        <taxon>Lachnospirales</taxon>
        <taxon>Lachnospiraceae</taxon>
        <taxon>Eisenbergiella</taxon>
    </lineage>
</organism>
<accession>A0A3E3I4I7</accession>